<dbReference type="SUPFAM" id="SSF56214">
    <property type="entry name" value="4'-phosphopantetheinyl transferase"/>
    <property type="match status" value="1"/>
</dbReference>
<keyword evidence="5 8" id="KW-0460">Magnesium</keyword>
<evidence type="ECO:0000256" key="4">
    <source>
        <dbReference type="ARBA" id="ARBA00022832"/>
    </source>
</evidence>
<comment type="caution">
    <text evidence="10">The sequence shown here is derived from an EMBL/GenBank/DDBJ whole genome shotgun (WGS) entry which is preliminary data.</text>
</comment>
<sequence length="141" mass="15253">MLYHGVDLVEVRRIRQAVTRYGQRFLARVYTAAERADCEIAPQVMRYEALAARWAAKEACAKALGIGLRGLGAFAVDHRPRAGLHDIEVVRDAAGRPTLHLIGVAAQTANALQIRALAVSLSHTDELAIASVVAWADRSGV</sequence>
<dbReference type="GO" id="GO:0008897">
    <property type="term" value="F:holo-[acyl-carrier-protein] synthase activity"/>
    <property type="evidence" value="ECO:0007669"/>
    <property type="project" value="UniProtKB-UniRule"/>
</dbReference>
<accession>A0A2J6X7Z2</accession>
<keyword evidence="8" id="KW-0963">Cytoplasm</keyword>
<evidence type="ECO:0000256" key="7">
    <source>
        <dbReference type="ARBA" id="ARBA00023160"/>
    </source>
</evidence>
<comment type="function">
    <text evidence="8">Transfers the 4'-phosphopantetheine moiety from coenzyme A to a Ser of acyl-carrier-protein.</text>
</comment>
<keyword evidence="4 8" id="KW-0276">Fatty acid metabolism</keyword>
<feature type="binding site" evidence="8">
    <location>
        <position position="58"/>
    </location>
    <ligand>
        <name>Mg(2+)</name>
        <dbReference type="ChEBI" id="CHEBI:18420"/>
    </ligand>
</feature>
<comment type="similarity">
    <text evidence="8">Belongs to the P-Pant transferase superfamily. AcpS family.</text>
</comment>
<evidence type="ECO:0000313" key="11">
    <source>
        <dbReference type="Proteomes" id="UP000243376"/>
    </source>
</evidence>
<dbReference type="HAMAP" id="MF_00101">
    <property type="entry name" value="AcpS"/>
    <property type="match status" value="1"/>
</dbReference>
<keyword evidence="1 8" id="KW-0444">Lipid biosynthesis</keyword>
<dbReference type="Proteomes" id="UP000243376">
    <property type="component" value="Unassembled WGS sequence"/>
</dbReference>
<proteinExistence type="inferred from homology"/>
<evidence type="ECO:0000256" key="5">
    <source>
        <dbReference type="ARBA" id="ARBA00022842"/>
    </source>
</evidence>
<evidence type="ECO:0000256" key="3">
    <source>
        <dbReference type="ARBA" id="ARBA00022723"/>
    </source>
</evidence>
<dbReference type="NCBIfam" id="TIGR00556">
    <property type="entry name" value="pantethn_trn"/>
    <property type="match status" value="1"/>
</dbReference>
<evidence type="ECO:0000256" key="8">
    <source>
        <dbReference type="HAMAP-Rule" id="MF_00101"/>
    </source>
</evidence>
<dbReference type="GO" id="GO:0006633">
    <property type="term" value="P:fatty acid biosynthetic process"/>
    <property type="evidence" value="ECO:0007669"/>
    <property type="project" value="UniProtKB-UniRule"/>
</dbReference>
<keyword evidence="3 8" id="KW-0479">Metal-binding</keyword>
<dbReference type="NCBIfam" id="TIGR00516">
    <property type="entry name" value="acpS"/>
    <property type="match status" value="1"/>
</dbReference>
<keyword evidence="6 8" id="KW-0443">Lipid metabolism</keyword>
<protein>
    <recommendedName>
        <fullName evidence="8">Holo-[acyl-carrier-protein] synthase</fullName>
        <shortName evidence="8">Holo-ACP synthase</shortName>
        <ecNumber evidence="8">2.7.8.7</ecNumber>
    </recommendedName>
    <alternativeName>
        <fullName evidence="8">4'-phosphopantetheinyl transferase AcpS</fullName>
    </alternativeName>
</protein>
<dbReference type="InterPro" id="IPR008278">
    <property type="entry name" value="4-PPantetheinyl_Trfase_dom"/>
</dbReference>
<dbReference type="Gene3D" id="3.90.470.20">
    <property type="entry name" value="4'-phosphopantetheinyl transferase domain"/>
    <property type="match status" value="1"/>
</dbReference>
<keyword evidence="2 8" id="KW-0808">Transferase</keyword>
<evidence type="ECO:0000256" key="2">
    <source>
        <dbReference type="ARBA" id="ARBA00022679"/>
    </source>
</evidence>
<dbReference type="GO" id="GO:0000287">
    <property type="term" value="F:magnesium ion binding"/>
    <property type="evidence" value="ECO:0007669"/>
    <property type="project" value="UniProtKB-UniRule"/>
</dbReference>
<evidence type="ECO:0000256" key="6">
    <source>
        <dbReference type="ARBA" id="ARBA00023098"/>
    </source>
</evidence>
<evidence type="ECO:0000259" key="9">
    <source>
        <dbReference type="Pfam" id="PF01648"/>
    </source>
</evidence>
<dbReference type="InterPro" id="IPR002582">
    <property type="entry name" value="ACPS"/>
</dbReference>
<dbReference type="EC" id="2.7.8.7" evidence="8"/>
<dbReference type="GO" id="GO:0005737">
    <property type="term" value="C:cytoplasm"/>
    <property type="evidence" value="ECO:0007669"/>
    <property type="project" value="UniProtKB-SubCell"/>
</dbReference>
<dbReference type="InterPro" id="IPR037143">
    <property type="entry name" value="4-PPantetheinyl_Trfase_dom_sf"/>
</dbReference>
<comment type="cofactor">
    <cofactor evidence="8">
        <name>Mg(2+)</name>
        <dbReference type="ChEBI" id="CHEBI:18420"/>
    </cofactor>
</comment>
<comment type="catalytic activity">
    <reaction evidence="8">
        <text>apo-[ACP] + CoA = holo-[ACP] + adenosine 3',5'-bisphosphate + H(+)</text>
        <dbReference type="Rhea" id="RHEA:12068"/>
        <dbReference type="Rhea" id="RHEA-COMP:9685"/>
        <dbReference type="Rhea" id="RHEA-COMP:9690"/>
        <dbReference type="ChEBI" id="CHEBI:15378"/>
        <dbReference type="ChEBI" id="CHEBI:29999"/>
        <dbReference type="ChEBI" id="CHEBI:57287"/>
        <dbReference type="ChEBI" id="CHEBI:58343"/>
        <dbReference type="ChEBI" id="CHEBI:64479"/>
        <dbReference type="EC" id="2.7.8.7"/>
    </reaction>
</comment>
<name>A0A2J6X7Z2_9CHLR</name>
<feature type="domain" description="4'-phosphopantetheinyl transferase" evidence="9">
    <location>
        <begin position="5"/>
        <end position="109"/>
    </location>
</feature>
<gene>
    <name evidence="8 10" type="primary">acpS</name>
    <name evidence="10" type="ORF">C0184_05640</name>
</gene>
<keyword evidence="7 8" id="KW-0275">Fatty acid biosynthesis</keyword>
<evidence type="ECO:0000256" key="1">
    <source>
        <dbReference type="ARBA" id="ARBA00022516"/>
    </source>
</evidence>
<dbReference type="EMBL" id="PNIQ01000371">
    <property type="protein sequence ID" value="PMP83214.1"/>
    <property type="molecule type" value="Genomic_DNA"/>
</dbReference>
<reference evidence="10 11" key="1">
    <citation type="submission" date="2018-01" db="EMBL/GenBank/DDBJ databases">
        <title>Metagenomic assembled genomes from two thermal pools in the Uzon Caldera, Kamchatka, Russia.</title>
        <authorList>
            <person name="Wilkins L."/>
            <person name="Ettinger C."/>
        </authorList>
    </citation>
    <scope>NUCLEOTIDE SEQUENCE [LARGE SCALE GENOMIC DNA]</scope>
    <source>
        <strain evidence="10">ZAV-02</strain>
    </source>
</reference>
<organism evidence="10 11">
    <name type="scientific">Chloroflexus aggregans</name>
    <dbReference type="NCBI Taxonomy" id="152260"/>
    <lineage>
        <taxon>Bacteria</taxon>
        <taxon>Bacillati</taxon>
        <taxon>Chloroflexota</taxon>
        <taxon>Chloroflexia</taxon>
        <taxon>Chloroflexales</taxon>
        <taxon>Chloroflexineae</taxon>
        <taxon>Chloroflexaceae</taxon>
        <taxon>Chloroflexus</taxon>
    </lineage>
</organism>
<evidence type="ECO:0000313" key="10">
    <source>
        <dbReference type="EMBL" id="PMP83214.1"/>
    </source>
</evidence>
<feature type="binding site" evidence="8">
    <location>
        <position position="7"/>
    </location>
    <ligand>
        <name>Mg(2+)</name>
        <dbReference type="ChEBI" id="CHEBI:18420"/>
    </ligand>
</feature>
<dbReference type="AlphaFoldDB" id="A0A2J6X7Z2"/>
<comment type="subcellular location">
    <subcellularLocation>
        <location evidence="8">Cytoplasm</location>
    </subcellularLocation>
</comment>
<dbReference type="Pfam" id="PF01648">
    <property type="entry name" value="ACPS"/>
    <property type="match status" value="1"/>
</dbReference>
<dbReference type="InterPro" id="IPR004568">
    <property type="entry name" value="Ppantetheine-prot_Trfase_dom"/>
</dbReference>